<dbReference type="STRING" id="398767.Glov_2846"/>
<evidence type="ECO:0000313" key="3">
    <source>
        <dbReference type="Proteomes" id="UP000002420"/>
    </source>
</evidence>
<protein>
    <submittedName>
        <fullName evidence="2">Uncharacterized protein</fullName>
    </submittedName>
</protein>
<dbReference type="OrthoDB" id="5404753at2"/>
<dbReference type="AlphaFoldDB" id="B3E7Y6"/>
<proteinExistence type="predicted"/>
<sequence>MILWREIDEHLRRKGIATEPLQSMCRFIEAFDPPIELYRSVNSLQAILPHLVELLSEYEYQNLDFNHKQWEDICKEIITSEQLRGYVESTRKAGKMPLRGRYETNQIYVALWSRPDEETCQEMYLKLLAHYLFIRAVLLQRIEEQLEDNLQPENYGSCLDDALLAIRNLSNDDRRVKLLDLPDLDRPFAEILDGLDANDSDFRHIRVLYKYFIGIRRPPRRAVDAEEISQSEVRKKERLKQPADIIDSAYNGEQGQEGSITDVQLVQLPLHNDKDAFDMEYLGCDPHEARSGVEIVIPKIQKALRKQPRSPRQKSQDKRKRKAGLALANQRLVSRWEALSLHEASSYLTALSDIITAKESSVYFPGRAVPQELAALGTVLFWFGQRVSNVERIQVMKYDEIKDTDGPGVVRKRDGTFFWLTRPATPTRKKLPSERQCKQAFPTTPTLFLQSGIGVERVIYKYCQERKFEHGDLLFRKKLDYYRPLFDAFLTKINQRHATRLTANRVSDHMFSAIEHHPGADVTVAMFLVGREEFLGRNPSFYTSLPTSRLEQIYCDVCHSVRDRHFKERPRQNQTRVEELFEAHEIKDHRTHVGSPFRPTPQTITQLVTYLKEIHASAQWADKSVLKLMRLHNSMTRYTAFIVAFATGFRAVRDPFLSAAEIDWKSGFAVLSDKDNEDCYNARLIWIPPVCLRQLKFFEEHQHNALARFNLLIPTLQNRGERLSNLVTGRYMFLSKRDLDTHECVALTYSPKILETNLQKKYALPFNASRHYLRSILLERGCPVEVSIGIEI</sequence>
<dbReference type="eggNOG" id="COG0582">
    <property type="taxonomic scope" value="Bacteria"/>
</dbReference>
<dbReference type="RefSeq" id="WP_012470887.1">
    <property type="nucleotide sequence ID" value="NC_010814.1"/>
</dbReference>
<evidence type="ECO:0000256" key="1">
    <source>
        <dbReference type="SAM" id="MobiDB-lite"/>
    </source>
</evidence>
<feature type="region of interest" description="Disordered" evidence="1">
    <location>
        <begin position="303"/>
        <end position="324"/>
    </location>
</feature>
<organism evidence="2 3">
    <name type="scientific">Trichlorobacter lovleyi (strain ATCC BAA-1151 / DSM 17278 / SZ)</name>
    <name type="common">Geobacter lovleyi</name>
    <dbReference type="NCBI Taxonomy" id="398767"/>
    <lineage>
        <taxon>Bacteria</taxon>
        <taxon>Pseudomonadati</taxon>
        <taxon>Thermodesulfobacteriota</taxon>
        <taxon>Desulfuromonadia</taxon>
        <taxon>Geobacterales</taxon>
        <taxon>Geobacteraceae</taxon>
        <taxon>Trichlorobacter</taxon>
    </lineage>
</organism>
<dbReference type="HOGENOM" id="CLU_354428_0_0_7"/>
<gene>
    <name evidence="2" type="ordered locus">Glov_2846</name>
</gene>
<name>B3E7Y6_TRIL1</name>
<dbReference type="KEGG" id="glo:Glov_2846"/>
<dbReference type="EMBL" id="CP001089">
    <property type="protein sequence ID" value="ACD96559.1"/>
    <property type="molecule type" value="Genomic_DNA"/>
</dbReference>
<feature type="compositionally biased region" description="Basic residues" evidence="1">
    <location>
        <begin position="303"/>
        <end position="323"/>
    </location>
</feature>
<accession>B3E7Y6</accession>
<dbReference type="Proteomes" id="UP000002420">
    <property type="component" value="Chromosome"/>
</dbReference>
<reference evidence="2 3" key="1">
    <citation type="submission" date="2008-05" db="EMBL/GenBank/DDBJ databases">
        <title>Complete sequence of chromosome of Geobacter lovleyi SZ.</title>
        <authorList>
            <consortium name="US DOE Joint Genome Institute"/>
            <person name="Lucas S."/>
            <person name="Copeland A."/>
            <person name="Lapidus A."/>
            <person name="Glavina del Rio T."/>
            <person name="Dalin E."/>
            <person name="Tice H."/>
            <person name="Bruce D."/>
            <person name="Goodwin L."/>
            <person name="Pitluck S."/>
            <person name="Chertkov O."/>
            <person name="Meincke L."/>
            <person name="Brettin T."/>
            <person name="Detter J.C."/>
            <person name="Han C."/>
            <person name="Tapia R."/>
            <person name="Kuske C.R."/>
            <person name="Schmutz J."/>
            <person name="Larimer F."/>
            <person name="Land M."/>
            <person name="Hauser L."/>
            <person name="Kyrpides N."/>
            <person name="Mikhailova N."/>
            <person name="Sung Y."/>
            <person name="Fletcher K.E."/>
            <person name="Ritalahti K.M."/>
            <person name="Loeffler F.E."/>
            <person name="Richardson P."/>
        </authorList>
    </citation>
    <scope>NUCLEOTIDE SEQUENCE [LARGE SCALE GENOMIC DNA]</scope>
    <source>
        <strain evidence="3">ATCC BAA-1151 / DSM 17278 / SZ</strain>
    </source>
</reference>
<keyword evidence="3" id="KW-1185">Reference proteome</keyword>
<evidence type="ECO:0000313" key="2">
    <source>
        <dbReference type="EMBL" id="ACD96559.1"/>
    </source>
</evidence>